<keyword evidence="4" id="KW-0547">Nucleotide-binding</keyword>
<evidence type="ECO:0000256" key="1">
    <source>
        <dbReference type="ARBA" id="ARBA00022490"/>
    </source>
</evidence>
<reference evidence="12 14" key="2">
    <citation type="journal article" date="2020" name="Int. J. Syst. Evol. Microbiol.">
        <title>Vagococcus xieshaowenii sp. nov., isolated from snow finch (Montifringilla taczanowskii) cloacal content.</title>
        <authorList>
            <person name="Ge Y."/>
            <person name="Yang J."/>
            <person name="Lai X.H."/>
            <person name="Zhang G."/>
            <person name="Jin D."/>
            <person name="Lu S."/>
            <person name="Wang B."/>
            <person name="Huang Y."/>
            <person name="Huang Y."/>
            <person name="Ren Z."/>
            <person name="Zhang X."/>
            <person name="Xu J."/>
        </authorList>
    </citation>
    <scope>NUCLEOTIDE SEQUENCE [LARGE SCALE GENOMIC DNA]</scope>
    <source>
        <strain evidence="14">personal::cf-49</strain>
        <strain evidence="12">Personal::cf-49</strain>
    </source>
</reference>
<dbReference type="PANTHER" id="PTHR43290">
    <property type="entry name" value="MEVALONATE KINASE"/>
    <property type="match status" value="1"/>
</dbReference>
<dbReference type="SUPFAM" id="SSF54211">
    <property type="entry name" value="Ribosomal protein S5 domain 2-like"/>
    <property type="match status" value="1"/>
</dbReference>
<evidence type="ECO:0000256" key="8">
    <source>
        <dbReference type="ARBA" id="ARBA00023098"/>
    </source>
</evidence>
<evidence type="ECO:0000313" key="15">
    <source>
        <dbReference type="Proteomes" id="UP000297725"/>
    </source>
</evidence>
<dbReference type="InterPro" id="IPR014721">
    <property type="entry name" value="Ribsml_uS5_D2-typ_fold_subgr"/>
</dbReference>
<dbReference type="PANTHER" id="PTHR43290:SF2">
    <property type="entry name" value="MEVALONATE KINASE"/>
    <property type="match status" value="1"/>
</dbReference>
<dbReference type="SUPFAM" id="SSF55060">
    <property type="entry name" value="GHMP Kinase, C-terminal domain"/>
    <property type="match status" value="1"/>
</dbReference>
<reference evidence="13 15" key="1">
    <citation type="submission" date="2019-03" db="EMBL/GenBank/DDBJ databases">
        <title>Vagococcus sp. was isolated fron gut of Carduelis flavirostris.</title>
        <authorList>
            <person name="Ge Y."/>
        </authorList>
    </citation>
    <scope>NUCLEOTIDE SEQUENCE [LARGE SCALE GENOMIC DNA]</scope>
    <source>
        <strain evidence="13 15">CF-210</strain>
    </source>
</reference>
<dbReference type="GO" id="GO:0019287">
    <property type="term" value="P:isopentenyl diphosphate biosynthetic process, mevalonate pathway"/>
    <property type="evidence" value="ECO:0007669"/>
    <property type="project" value="TreeGrafter"/>
</dbReference>
<dbReference type="Gene3D" id="3.30.70.890">
    <property type="entry name" value="GHMP kinase, C-terminal domain"/>
    <property type="match status" value="1"/>
</dbReference>
<dbReference type="GO" id="GO:0004496">
    <property type="term" value="F:mevalonate kinase activity"/>
    <property type="evidence" value="ECO:0007669"/>
    <property type="project" value="UniProtKB-EC"/>
</dbReference>
<name>A0AAJ5EDQ3_9ENTE</name>
<dbReference type="Pfam" id="PF08544">
    <property type="entry name" value="GHMP_kinases_C"/>
    <property type="match status" value="1"/>
</dbReference>
<keyword evidence="6" id="KW-0067">ATP-binding</keyword>
<keyword evidence="2" id="KW-0444">Lipid biosynthesis</keyword>
<keyword evidence="1" id="KW-0963">Cytoplasm</keyword>
<dbReference type="EMBL" id="SRHU01000024">
    <property type="protein sequence ID" value="TFZ40526.1"/>
    <property type="molecule type" value="Genomic_DNA"/>
</dbReference>
<sequence>MSIGIGNSHGKIILMGEHSVVYGKPAIAIPFPSVGIIATVTPHPEELMISCEFYQGLVSEMPELLESLRHVITISLDYLNKNETLSIGIQSTIPAERGMGSSAAVAVATVRGIFDYFEVSLTNELLLSIVGESEKIAHGNPSGLDALMTSSTTPYFFAKNQFMTPFSLNLDACLIVADTGITGQTKAAVAEIASKQHQKEVSEMISRLGELAEASKIYITNNQPLDLGKAMIASHQLLAKLNVSNDCLDQLVKVALNNGAIGAKLTGGGRGGCMIALATSKQEAQHIQKALTSHGAKNTWLYQMGD</sequence>
<evidence type="ECO:0000256" key="7">
    <source>
        <dbReference type="ARBA" id="ARBA00022842"/>
    </source>
</evidence>
<evidence type="ECO:0000259" key="11">
    <source>
        <dbReference type="Pfam" id="PF08544"/>
    </source>
</evidence>
<keyword evidence="14" id="KW-1185">Reference proteome</keyword>
<dbReference type="AlphaFoldDB" id="A0AAJ5EDQ3"/>
<dbReference type="Gene3D" id="3.30.230.10">
    <property type="match status" value="1"/>
</dbReference>
<evidence type="ECO:0000256" key="4">
    <source>
        <dbReference type="ARBA" id="ARBA00022741"/>
    </source>
</evidence>
<feature type="domain" description="GHMP kinase N-terminal" evidence="10">
    <location>
        <begin position="80"/>
        <end position="146"/>
    </location>
</feature>
<evidence type="ECO:0000259" key="10">
    <source>
        <dbReference type="Pfam" id="PF00288"/>
    </source>
</evidence>
<proteinExistence type="predicted"/>
<keyword evidence="5 13" id="KW-0418">Kinase</keyword>
<dbReference type="InterPro" id="IPR006204">
    <property type="entry name" value="GHMP_kinase_N_dom"/>
</dbReference>
<dbReference type="NCBIfam" id="TIGR00549">
    <property type="entry name" value="mevalon_kin"/>
    <property type="match status" value="1"/>
</dbReference>
<evidence type="ECO:0000313" key="14">
    <source>
        <dbReference type="Proteomes" id="UP000296883"/>
    </source>
</evidence>
<evidence type="ECO:0000313" key="12">
    <source>
        <dbReference type="EMBL" id="QCA28666.1"/>
    </source>
</evidence>
<dbReference type="InterPro" id="IPR036554">
    <property type="entry name" value="GHMP_kinase_C_sf"/>
</dbReference>
<dbReference type="Pfam" id="PF00288">
    <property type="entry name" value="GHMP_kinases_N"/>
    <property type="match status" value="1"/>
</dbReference>
<dbReference type="Proteomes" id="UP000296883">
    <property type="component" value="Chromosome"/>
</dbReference>
<evidence type="ECO:0000256" key="9">
    <source>
        <dbReference type="ARBA" id="ARBA00029438"/>
    </source>
</evidence>
<dbReference type="InterPro" id="IPR020568">
    <property type="entry name" value="Ribosomal_Su5_D2-typ_SF"/>
</dbReference>
<dbReference type="InterPro" id="IPR006205">
    <property type="entry name" value="Mev_gal_kin"/>
</dbReference>
<dbReference type="PRINTS" id="PR00959">
    <property type="entry name" value="MEVGALKINASE"/>
</dbReference>
<dbReference type="Proteomes" id="UP000297725">
    <property type="component" value="Unassembled WGS sequence"/>
</dbReference>
<keyword evidence="3 13" id="KW-0808">Transferase</keyword>
<evidence type="ECO:0000256" key="2">
    <source>
        <dbReference type="ARBA" id="ARBA00022516"/>
    </source>
</evidence>
<evidence type="ECO:0000313" key="13">
    <source>
        <dbReference type="EMBL" id="TFZ40526.1"/>
    </source>
</evidence>
<keyword evidence="8" id="KW-0443">Lipid metabolism</keyword>
<gene>
    <name evidence="13" type="primary">mvk</name>
    <name evidence="13" type="ORF">E4031_06990</name>
    <name evidence="12" type="ORF">E4Z98_04785</name>
</gene>
<organism evidence="13 15">
    <name type="scientific">Vagococcus xieshaowenii</name>
    <dbReference type="NCBI Taxonomy" id="2562451"/>
    <lineage>
        <taxon>Bacteria</taxon>
        <taxon>Bacillati</taxon>
        <taxon>Bacillota</taxon>
        <taxon>Bacilli</taxon>
        <taxon>Lactobacillales</taxon>
        <taxon>Enterococcaceae</taxon>
        <taxon>Vagococcus</taxon>
    </lineage>
</organism>
<evidence type="ECO:0000256" key="6">
    <source>
        <dbReference type="ARBA" id="ARBA00022840"/>
    </source>
</evidence>
<dbReference type="EMBL" id="CP038865">
    <property type="protein sequence ID" value="QCA28666.1"/>
    <property type="molecule type" value="Genomic_DNA"/>
</dbReference>
<feature type="domain" description="GHMP kinase C-terminal" evidence="11">
    <location>
        <begin position="224"/>
        <end position="296"/>
    </location>
</feature>
<dbReference type="RefSeq" id="WP_135254731.1">
    <property type="nucleotide sequence ID" value="NZ_CP038865.1"/>
</dbReference>
<comment type="pathway">
    <text evidence="9">Isoprenoid biosynthesis; isopentenyl diphosphate biosynthesis via mevalonate pathway; isopentenyl diphosphate from (R)-mevalonate: step 1/3.</text>
</comment>
<dbReference type="GO" id="GO:0005829">
    <property type="term" value="C:cytosol"/>
    <property type="evidence" value="ECO:0007669"/>
    <property type="project" value="TreeGrafter"/>
</dbReference>
<dbReference type="InterPro" id="IPR013750">
    <property type="entry name" value="GHMP_kinase_C_dom"/>
</dbReference>
<protein>
    <submittedName>
        <fullName evidence="13">Mevalonate kinase</fullName>
        <ecNumber evidence="13">2.7.1.36</ecNumber>
    </submittedName>
</protein>
<keyword evidence="7" id="KW-0460">Magnesium</keyword>
<evidence type="ECO:0000256" key="5">
    <source>
        <dbReference type="ARBA" id="ARBA00022777"/>
    </source>
</evidence>
<dbReference type="EC" id="2.7.1.36" evidence="13"/>
<evidence type="ECO:0000256" key="3">
    <source>
        <dbReference type="ARBA" id="ARBA00022679"/>
    </source>
</evidence>
<dbReference type="GO" id="GO:0005524">
    <property type="term" value="F:ATP binding"/>
    <property type="evidence" value="ECO:0007669"/>
    <property type="project" value="UniProtKB-KW"/>
</dbReference>
<accession>A0AAJ5EDQ3</accession>